<evidence type="ECO:0000313" key="9">
    <source>
        <dbReference type="Proteomes" id="UP000326396"/>
    </source>
</evidence>
<feature type="region of interest" description="Disordered" evidence="7">
    <location>
        <begin position="1"/>
        <end position="24"/>
    </location>
</feature>
<evidence type="ECO:0000256" key="7">
    <source>
        <dbReference type="SAM" id="MobiDB-lite"/>
    </source>
</evidence>
<evidence type="ECO:0000313" key="8">
    <source>
        <dbReference type="EMBL" id="KAD4982070.1"/>
    </source>
</evidence>
<keyword evidence="5" id="KW-0808">Transferase</keyword>
<dbReference type="Pfam" id="PF03018">
    <property type="entry name" value="Dirigent"/>
    <property type="match status" value="1"/>
</dbReference>
<evidence type="ECO:0000256" key="6">
    <source>
        <dbReference type="RuleBase" id="RU363099"/>
    </source>
</evidence>
<dbReference type="AlphaFoldDB" id="A0A5N6NNP3"/>
<dbReference type="Proteomes" id="UP000326396">
    <property type="component" value="Linkage Group LG18"/>
</dbReference>
<dbReference type="Pfam" id="PF05971">
    <property type="entry name" value="Methyltransf_10"/>
    <property type="match status" value="1"/>
</dbReference>
<dbReference type="Gene3D" id="2.40.480.10">
    <property type="entry name" value="Allene oxide cyclase-like"/>
    <property type="match status" value="1"/>
</dbReference>
<evidence type="ECO:0000256" key="5">
    <source>
        <dbReference type="ARBA" id="ARBA00022679"/>
    </source>
</evidence>
<proteinExistence type="inferred from homology"/>
<dbReference type="InterPro" id="IPR029063">
    <property type="entry name" value="SAM-dependent_MTases_sf"/>
</dbReference>
<dbReference type="GO" id="GO:0008168">
    <property type="term" value="F:methyltransferase activity"/>
    <property type="evidence" value="ECO:0007669"/>
    <property type="project" value="UniProtKB-KW"/>
</dbReference>
<protein>
    <recommendedName>
        <fullName evidence="6">Dirigent protein</fullName>
    </recommendedName>
</protein>
<comment type="subunit">
    <text evidence="2 6">Homodimer.</text>
</comment>
<comment type="caution">
    <text evidence="8">The sequence shown here is derived from an EMBL/GenBank/DDBJ whole genome shotgun (WGS) entry which is preliminary data.</text>
</comment>
<organism evidence="8 9">
    <name type="scientific">Mikania micrantha</name>
    <name type="common">bitter vine</name>
    <dbReference type="NCBI Taxonomy" id="192012"/>
    <lineage>
        <taxon>Eukaryota</taxon>
        <taxon>Viridiplantae</taxon>
        <taxon>Streptophyta</taxon>
        <taxon>Embryophyta</taxon>
        <taxon>Tracheophyta</taxon>
        <taxon>Spermatophyta</taxon>
        <taxon>Magnoliopsida</taxon>
        <taxon>eudicotyledons</taxon>
        <taxon>Gunneridae</taxon>
        <taxon>Pentapetalae</taxon>
        <taxon>asterids</taxon>
        <taxon>campanulids</taxon>
        <taxon>Asterales</taxon>
        <taxon>Asteraceae</taxon>
        <taxon>Asteroideae</taxon>
        <taxon>Heliantheae alliance</taxon>
        <taxon>Eupatorieae</taxon>
        <taxon>Mikania</taxon>
    </lineage>
</organism>
<dbReference type="GO" id="GO:0005634">
    <property type="term" value="C:nucleus"/>
    <property type="evidence" value="ECO:0007669"/>
    <property type="project" value="TreeGrafter"/>
</dbReference>
<accession>A0A5N6NNP3</accession>
<dbReference type="GO" id="GO:0009699">
    <property type="term" value="P:phenylpropanoid biosynthetic process"/>
    <property type="evidence" value="ECO:0007669"/>
    <property type="project" value="UniProtKB-ARBA"/>
</dbReference>
<dbReference type="InterPro" id="IPR004265">
    <property type="entry name" value="Dirigent"/>
</dbReference>
<keyword evidence="4" id="KW-0489">Methyltransferase</keyword>
<dbReference type="PANTHER" id="PTHR13393">
    <property type="entry name" value="SAM-DEPENDENT METHYLTRANSFERASE"/>
    <property type="match status" value="1"/>
</dbReference>
<dbReference type="InterPro" id="IPR010286">
    <property type="entry name" value="METTL16/RlmF"/>
</dbReference>
<dbReference type="PANTHER" id="PTHR13393:SF0">
    <property type="entry name" value="RNA N6-ADENOSINE-METHYLTRANSFERASE METTL16"/>
    <property type="match status" value="1"/>
</dbReference>
<dbReference type="SUPFAM" id="SSF53335">
    <property type="entry name" value="S-adenosyl-L-methionine-dependent methyltransferases"/>
    <property type="match status" value="1"/>
</dbReference>
<gene>
    <name evidence="8" type="ORF">E3N88_18741</name>
</gene>
<comment type="function">
    <text evidence="6">Dirigent proteins impart stereoselectivity on the phenoxy radical-coupling reaction, yielding optically active lignans from two molecules of coniferyl alcohol in the biosynthesis of lignans, flavonolignans, and alkaloids and thus plays a central role in plant secondary metabolism.</text>
</comment>
<dbReference type="FunFam" id="3.40.50.150:FF:000261">
    <property type="entry name" value="U6 small nuclear RNA (adenine-(43)-N(6))-methyltransferase"/>
    <property type="match status" value="1"/>
</dbReference>
<dbReference type="Gene3D" id="3.40.50.150">
    <property type="entry name" value="Vaccinia Virus protein VP39"/>
    <property type="match status" value="1"/>
</dbReference>
<name>A0A5N6NNP3_9ASTR</name>
<dbReference type="InterPro" id="IPR044859">
    <property type="entry name" value="Allene_oxi_cyc_Dirigent"/>
</dbReference>
<dbReference type="GO" id="GO:0048046">
    <property type="term" value="C:apoplast"/>
    <property type="evidence" value="ECO:0007669"/>
    <property type="project" value="UniProtKB-SubCell"/>
</dbReference>
<keyword evidence="9" id="KW-1185">Reference proteome</keyword>
<dbReference type="EMBL" id="SZYD01000010">
    <property type="protein sequence ID" value="KAD4982070.1"/>
    <property type="molecule type" value="Genomic_DNA"/>
</dbReference>
<comment type="similarity">
    <text evidence="1 6">Belongs to the plant dirigent protein family.</text>
</comment>
<evidence type="ECO:0000256" key="4">
    <source>
        <dbReference type="ARBA" id="ARBA00022603"/>
    </source>
</evidence>
<evidence type="ECO:0000256" key="2">
    <source>
        <dbReference type="ARBA" id="ARBA00011738"/>
    </source>
</evidence>
<dbReference type="CDD" id="cd02440">
    <property type="entry name" value="AdoMet_MTases"/>
    <property type="match status" value="1"/>
</dbReference>
<evidence type="ECO:0000256" key="3">
    <source>
        <dbReference type="ARBA" id="ARBA00022525"/>
    </source>
</evidence>
<reference evidence="8 9" key="1">
    <citation type="submission" date="2019-05" db="EMBL/GenBank/DDBJ databases">
        <title>Mikania micrantha, genome provides insights into the molecular mechanism of rapid growth.</title>
        <authorList>
            <person name="Liu B."/>
        </authorList>
    </citation>
    <scope>NUCLEOTIDE SEQUENCE [LARGE SCALE GENOMIC DNA]</scope>
    <source>
        <strain evidence="8">NLD-2019</strain>
        <tissue evidence="8">Leaf</tissue>
    </source>
</reference>
<keyword evidence="6" id="KW-0052">Apoplast</keyword>
<evidence type="ECO:0000256" key="1">
    <source>
        <dbReference type="ARBA" id="ARBA00010746"/>
    </source>
</evidence>
<dbReference type="OrthoDB" id="514248at2759"/>
<keyword evidence="3 6" id="KW-0964">Secreted</keyword>
<comment type="subcellular location">
    <subcellularLocation>
        <location evidence="6">Secreted</location>
        <location evidence="6">Extracellular space</location>
        <location evidence="6">Apoplast</location>
    </subcellularLocation>
</comment>
<sequence length="574" mass="65026">MGKKRRRNETEKRSIHPRNKYSDNPPDFGVLASLYPSFQSYVFYSREGRPKIDWKDFNATRELTRVLLLHDHSLTWWIPDGQLCPTVPNRSNYIHWIEDLLSSDIIPDYHRDDNTIKGFDIGTGANCIYPLLGASLLGWSFVGTDVTDVALEWAERNVKSNPQISKLIEIRRVDFEEEMTNQNTNIGDGYNGPPILLNVVKTNEKFDFCMCNPPFFETMDEASLNPNTSCGGTPAEMVCRGGEQAFICRMIQDSVQLKQSFRWYTSMVGKKSNLKNLISKLREVRVTVVKTTEFVQGQTSRWGIAWSFIPPTKKIISSHVANENVLTFMLEGIQRQFSAFHVLQSVESFFKESGASCKLNAALFYSDVISNDLHFRVTVFEQIPGTLLVRGSLKPGESVAPVMPLAQSITEGPEEVEGWFKELPLKKEKVTKLHFYFHDTTTGPSQTAFQIAESNISSTTVTQFGRTFMFDNTLTVEPDSRSMRIGKGQGFFGAASFDEPRFLMNLNFVFTQGKYNGSTLQFLGTNPILRRIREMSIVGGTGVFRLARGIATAQTYFLNDTSSIVEYNLMVIHY</sequence>
<dbReference type="GO" id="GO:0070475">
    <property type="term" value="P:rRNA base methylation"/>
    <property type="evidence" value="ECO:0007669"/>
    <property type="project" value="TreeGrafter"/>
</dbReference>